<dbReference type="AlphaFoldDB" id="A0AAQ3Q5Z0"/>
<gene>
    <name evidence="2" type="ORF">Cni_G06473</name>
</gene>
<dbReference type="EMBL" id="CP136891">
    <property type="protein sequence ID" value="WOK97765.1"/>
    <property type="molecule type" value="Genomic_DNA"/>
</dbReference>
<protein>
    <submittedName>
        <fullName evidence="2">Uncharacterized protein</fullName>
    </submittedName>
</protein>
<reference evidence="2 3" key="1">
    <citation type="submission" date="2023-10" db="EMBL/GenBank/DDBJ databases">
        <title>Chromosome-scale genome assembly provides insights into flower coloration mechanisms of Canna indica.</title>
        <authorList>
            <person name="Li C."/>
        </authorList>
    </citation>
    <scope>NUCLEOTIDE SEQUENCE [LARGE SCALE GENOMIC DNA]</scope>
    <source>
        <tissue evidence="2">Flower</tissue>
    </source>
</reference>
<keyword evidence="3" id="KW-1185">Reference proteome</keyword>
<feature type="region of interest" description="Disordered" evidence="1">
    <location>
        <begin position="1"/>
        <end position="25"/>
    </location>
</feature>
<name>A0AAQ3Q5Z0_9LILI</name>
<accession>A0AAQ3Q5Z0</accession>
<evidence type="ECO:0000256" key="1">
    <source>
        <dbReference type="SAM" id="MobiDB-lite"/>
    </source>
</evidence>
<evidence type="ECO:0000313" key="3">
    <source>
        <dbReference type="Proteomes" id="UP001327560"/>
    </source>
</evidence>
<dbReference type="Proteomes" id="UP001327560">
    <property type="component" value="Chromosome 2"/>
</dbReference>
<proteinExistence type="predicted"/>
<sequence>MGRQVAGDEGNIARQDGGVGVRGENDATKVVNENIPKLSSKVGNVRKQPSSWVALFREVNLIDSMSNKEEVSSKFISIRENSSNWWKESQLIELVVFMDLNNTVPSGMWINFAGIGYGKRLGLNTMFHRTIADTEIKRTNDRINKNEIKEAGIGKRKELMEMNIITDIDNSGRGLRKWKLFCDATWLKENGKCELGYLIRNDTDNEFMEEYRHGCVKYPRW</sequence>
<evidence type="ECO:0000313" key="2">
    <source>
        <dbReference type="EMBL" id="WOK97765.1"/>
    </source>
</evidence>
<organism evidence="2 3">
    <name type="scientific">Canna indica</name>
    <name type="common">Indian-shot</name>
    <dbReference type="NCBI Taxonomy" id="4628"/>
    <lineage>
        <taxon>Eukaryota</taxon>
        <taxon>Viridiplantae</taxon>
        <taxon>Streptophyta</taxon>
        <taxon>Embryophyta</taxon>
        <taxon>Tracheophyta</taxon>
        <taxon>Spermatophyta</taxon>
        <taxon>Magnoliopsida</taxon>
        <taxon>Liliopsida</taxon>
        <taxon>Zingiberales</taxon>
        <taxon>Cannaceae</taxon>
        <taxon>Canna</taxon>
    </lineage>
</organism>